<protein>
    <submittedName>
        <fullName evidence="2">(African queen) hypothetical protein</fullName>
    </submittedName>
</protein>
<keyword evidence="3" id="KW-1185">Reference proteome</keyword>
<dbReference type="Proteomes" id="UP000789524">
    <property type="component" value="Unassembled WGS sequence"/>
</dbReference>
<accession>A0A8J2QP05</accession>
<proteinExistence type="predicted"/>
<feature type="region of interest" description="Disordered" evidence="1">
    <location>
        <begin position="1"/>
        <end position="51"/>
    </location>
</feature>
<evidence type="ECO:0000313" key="3">
    <source>
        <dbReference type="Proteomes" id="UP000789524"/>
    </source>
</evidence>
<dbReference type="EMBL" id="CAKASE010000054">
    <property type="protein sequence ID" value="CAG9565623.1"/>
    <property type="molecule type" value="Genomic_DNA"/>
</dbReference>
<comment type="caution">
    <text evidence="2">The sequence shown here is derived from an EMBL/GenBank/DDBJ whole genome shotgun (WGS) entry which is preliminary data.</text>
</comment>
<evidence type="ECO:0000256" key="1">
    <source>
        <dbReference type="SAM" id="MobiDB-lite"/>
    </source>
</evidence>
<dbReference type="OrthoDB" id="6922862at2759"/>
<gene>
    <name evidence="2" type="ORF">DCHRY22_LOCUS6424</name>
</gene>
<dbReference type="AlphaFoldDB" id="A0A8J2QP05"/>
<feature type="region of interest" description="Disordered" evidence="1">
    <location>
        <begin position="92"/>
        <end position="129"/>
    </location>
</feature>
<name>A0A8J2QP05_9NEOP</name>
<organism evidence="2 3">
    <name type="scientific">Danaus chrysippus</name>
    <name type="common">African queen</name>
    <dbReference type="NCBI Taxonomy" id="151541"/>
    <lineage>
        <taxon>Eukaryota</taxon>
        <taxon>Metazoa</taxon>
        <taxon>Ecdysozoa</taxon>
        <taxon>Arthropoda</taxon>
        <taxon>Hexapoda</taxon>
        <taxon>Insecta</taxon>
        <taxon>Pterygota</taxon>
        <taxon>Neoptera</taxon>
        <taxon>Endopterygota</taxon>
        <taxon>Lepidoptera</taxon>
        <taxon>Glossata</taxon>
        <taxon>Ditrysia</taxon>
        <taxon>Papilionoidea</taxon>
        <taxon>Nymphalidae</taxon>
        <taxon>Danainae</taxon>
        <taxon>Danaini</taxon>
        <taxon>Danaina</taxon>
        <taxon>Danaus</taxon>
        <taxon>Anosia</taxon>
    </lineage>
</organism>
<evidence type="ECO:0000313" key="2">
    <source>
        <dbReference type="EMBL" id="CAG9565623.1"/>
    </source>
</evidence>
<reference evidence="2" key="1">
    <citation type="submission" date="2021-09" db="EMBL/GenBank/DDBJ databases">
        <authorList>
            <person name="Martin H S."/>
        </authorList>
    </citation>
    <scope>NUCLEOTIDE SEQUENCE</scope>
</reference>
<sequence length="129" mass="13364">MSGNFFPDVYIMKGTAGRPRKRSQDTGDAAPSTGHSRPGPGPEAGVAGRGPRPACVSPVCVLLQLSSTGGNLIGPELSPMRHSRPAVACRLSIRAPPAPPPPGRRVAPSSPLSRPRTGSRHAAIVYRDA</sequence>